<feature type="region of interest" description="Disordered" evidence="1">
    <location>
        <begin position="1"/>
        <end position="23"/>
    </location>
</feature>
<evidence type="ECO:0000313" key="2">
    <source>
        <dbReference type="EMBL" id="KAL2529391.1"/>
    </source>
</evidence>
<accession>A0ABD1UWF9</accession>
<gene>
    <name evidence="2" type="ORF">Fot_21992</name>
</gene>
<evidence type="ECO:0000313" key="3">
    <source>
        <dbReference type="Proteomes" id="UP001604277"/>
    </source>
</evidence>
<sequence>MNGKVDRSEKRRQRSPHLHGDYMDNDRVINWNGADVAFKDQGQKGAEEVDDREVKTTGQEIAEEVVVDTWVDITGQRSAKEPVDTGVDTTVEGNTEAVVDAGV</sequence>
<name>A0ABD1UWF9_9LAMI</name>
<reference evidence="3" key="1">
    <citation type="submission" date="2024-07" db="EMBL/GenBank/DDBJ databases">
        <title>Two chromosome-level genome assemblies of Korean endemic species Abeliophyllum distichum and Forsythia ovata (Oleaceae).</title>
        <authorList>
            <person name="Jang H."/>
        </authorList>
    </citation>
    <scope>NUCLEOTIDE SEQUENCE [LARGE SCALE GENOMIC DNA]</scope>
</reference>
<organism evidence="2 3">
    <name type="scientific">Forsythia ovata</name>
    <dbReference type="NCBI Taxonomy" id="205694"/>
    <lineage>
        <taxon>Eukaryota</taxon>
        <taxon>Viridiplantae</taxon>
        <taxon>Streptophyta</taxon>
        <taxon>Embryophyta</taxon>
        <taxon>Tracheophyta</taxon>
        <taxon>Spermatophyta</taxon>
        <taxon>Magnoliopsida</taxon>
        <taxon>eudicotyledons</taxon>
        <taxon>Gunneridae</taxon>
        <taxon>Pentapetalae</taxon>
        <taxon>asterids</taxon>
        <taxon>lamiids</taxon>
        <taxon>Lamiales</taxon>
        <taxon>Oleaceae</taxon>
        <taxon>Forsythieae</taxon>
        <taxon>Forsythia</taxon>
    </lineage>
</organism>
<evidence type="ECO:0008006" key="4">
    <source>
        <dbReference type="Google" id="ProtNLM"/>
    </source>
</evidence>
<evidence type="ECO:0000256" key="1">
    <source>
        <dbReference type="SAM" id="MobiDB-lite"/>
    </source>
</evidence>
<dbReference type="Proteomes" id="UP001604277">
    <property type="component" value="Unassembled WGS sequence"/>
</dbReference>
<dbReference type="AlphaFoldDB" id="A0ABD1UWF9"/>
<proteinExistence type="predicted"/>
<keyword evidence="3" id="KW-1185">Reference proteome</keyword>
<dbReference type="EMBL" id="JBFOLJ010000006">
    <property type="protein sequence ID" value="KAL2529391.1"/>
    <property type="molecule type" value="Genomic_DNA"/>
</dbReference>
<comment type="caution">
    <text evidence="2">The sequence shown here is derived from an EMBL/GenBank/DDBJ whole genome shotgun (WGS) entry which is preliminary data.</text>
</comment>
<protein>
    <recommendedName>
        <fullName evidence="4">DUF2382 domain-containing protein</fullName>
    </recommendedName>
</protein>